<comment type="caution">
    <text evidence="2">The sequence shown here is derived from an EMBL/GenBank/DDBJ whole genome shotgun (WGS) entry which is preliminary data.</text>
</comment>
<accession>A0ABU1T223</accession>
<evidence type="ECO:0000313" key="2">
    <source>
        <dbReference type="EMBL" id="MDR6939320.1"/>
    </source>
</evidence>
<reference evidence="2 3" key="1">
    <citation type="submission" date="2023-07" db="EMBL/GenBank/DDBJ databases">
        <title>Sequencing the genomes of 1000 actinobacteria strains.</title>
        <authorList>
            <person name="Klenk H.-P."/>
        </authorList>
    </citation>
    <scope>NUCLEOTIDE SEQUENCE [LARGE SCALE GENOMIC DNA]</scope>
    <source>
        <strain evidence="2 3">DSM 15539</strain>
    </source>
</reference>
<sequence>MEKKNLRNKVSFAALMRHEWRLNGRLVWGFIGVQLSLLIINLLIGYLPAAWMIGLFGNTVSFVYVLSIIIINVFAVLVCVVLASSYFESMHGKYAFFTAGIPVRGSVHLFVKMLHSWVAFVLTVVTAIIASIVITVEINAHELRGKFAQMLADGVPLSGSDMRVMHGIDFLKLQFEMYPSYIIGGLILALFYSISLVAAFAFIITIGSTQRMRRFGGVNGGLVIMTIATWVCTQIIAVILTAVVPLTIRESSNSWSGFELSPREFGFIAANHELPLGMVLGVFLFIFGFIFFTARNLNRKLSL</sequence>
<feature type="transmembrane region" description="Helical" evidence="1">
    <location>
        <begin position="26"/>
        <end position="49"/>
    </location>
</feature>
<feature type="transmembrane region" description="Helical" evidence="1">
    <location>
        <begin position="114"/>
        <end position="136"/>
    </location>
</feature>
<keyword evidence="1" id="KW-0812">Transmembrane</keyword>
<feature type="transmembrane region" description="Helical" evidence="1">
    <location>
        <begin position="181"/>
        <end position="206"/>
    </location>
</feature>
<dbReference type="Proteomes" id="UP001266099">
    <property type="component" value="Unassembled WGS sequence"/>
</dbReference>
<dbReference type="EMBL" id="JAVDUJ010000001">
    <property type="protein sequence ID" value="MDR6939320.1"/>
    <property type="molecule type" value="Genomic_DNA"/>
</dbReference>
<keyword evidence="3" id="KW-1185">Reference proteome</keyword>
<evidence type="ECO:0000256" key="1">
    <source>
        <dbReference type="SAM" id="Phobius"/>
    </source>
</evidence>
<feature type="transmembrane region" description="Helical" evidence="1">
    <location>
        <begin position="218"/>
        <end position="248"/>
    </location>
</feature>
<dbReference type="RefSeq" id="WP_309955915.1">
    <property type="nucleotide sequence ID" value="NZ_JAVDUJ010000001.1"/>
</dbReference>
<keyword evidence="1" id="KW-1133">Transmembrane helix</keyword>
<feature type="transmembrane region" description="Helical" evidence="1">
    <location>
        <begin position="274"/>
        <end position="294"/>
    </location>
</feature>
<name>A0ABU1T223_9ACTO</name>
<organism evidence="2 3">
    <name type="scientific">Arcanobacterium hippocoleae</name>
    <dbReference type="NCBI Taxonomy" id="149017"/>
    <lineage>
        <taxon>Bacteria</taxon>
        <taxon>Bacillati</taxon>
        <taxon>Actinomycetota</taxon>
        <taxon>Actinomycetes</taxon>
        <taxon>Actinomycetales</taxon>
        <taxon>Actinomycetaceae</taxon>
        <taxon>Arcanobacterium</taxon>
    </lineage>
</organism>
<evidence type="ECO:0008006" key="4">
    <source>
        <dbReference type="Google" id="ProtNLM"/>
    </source>
</evidence>
<keyword evidence="1" id="KW-0472">Membrane</keyword>
<gene>
    <name evidence="2" type="ORF">J2S36_000863</name>
</gene>
<proteinExistence type="predicted"/>
<feature type="transmembrane region" description="Helical" evidence="1">
    <location>
        <begin position="61"/>
        <end position="83"/>
    </location>
</feature>
<evidence type="ECO:0000313" key="3">
    <source>
        <dbReference type="Proteomes" id="UP001266099"/>
    </source>
</evidence>
<protein>
    <recommendedName>
        <fullName evidence="4">ABC transporter permease</fullName>
    </recommendedName>
</protein>